<dbReference type="Proteomes" id="UP000823775">
    <property type="component" value="Unassembled WGS sequence"/>
</dbReference>
<name>A0ABS8UN45_DATST</name>
<gene>
    <name evidence="2" type="ORF">HAX54_017519</name>
</gene>
<keyword evidence="3" id="KW-1185">Reference proteome</keyword>
<accession>A0ABS8UN45</accession>
<evidence type="ECO:0000256" key="1">
    <source>
        <dbReference type="SAM" id="MobiDB-lite"/>
    </source>
</evidence>
<evidence type="ECO:0000313" key="3">
    <source>
        <dbReference type="Proteomes" id="UP000823775"/>
    </source>
</evidence>
<organism evidence="2 3">
    <name type="scientific">Datura stramonium</name>
    <name type="common">Jimsonweed</name>
    <name type="synonym">Common thornapple</name>
    <dbReference type="NCBI Taxonomy" id="4076"/>
    <lineage>
        <taxon>Eukaryota</taxon>
        <taxon>Viridiplantae</taxon>
        <taxon>Streptophyta</taxon>
        <taxon>Embryophyta</taxon>
        <taxon>Tracheophyta</taxon>
        <taxon>Spermatophyta</taxon>
        <taxon>Magnoliopsida</taxon>
        <taxon>eudicotyledons</taxon>
        <taxon>Gunneridae</taxon>
        <taxon>Pentapetalae</taxon>
        <taxon>asterids</taxon>
        <taxon>lamiids</taxon>
        <taxon>Solanales</taxon>
        <taxon>Solanaceae</taxon>
        <taxon>Solanoideae</taxon>
        <taxon>Datureae</taxon>
        <taxon>Datura</taxon>
    </lineage>
</organism>
<reference evidence="2 3" key="1">
    <citation type="journal article" date="2021" name="BMC Genomics">
        <title>Datura genome reveals duplications of psychoactive alkaloid biosynthetic genes and high mutation rate following tissue culture.</title>
        <authorList>
            <person name="Rajewski A."/>
            <person name="Carter-House D."/>
            <person name="Stajich J."/>
            <person name="Litt A."/>
        </authorList>
    </citation>
    <scope>NUCLEOTIDE SEQUENCE [LARGE SCALE GENOMIC DNA]</scope>
    <source>
        <strain evidence="2">AR-01</strain>
    </source>
</reference>
<sequence length="153" mass="17298">MADDFTSRRLTRSTSPYQHSIDDHPSFDLSIFTQEQHDYAGAFAAIEAERRSKFRNDSIRMHSFIEEQTRLNKGKTVVEDSCLMFSNISPTTNEMEVYQLSDPVVGGVEVHALTDQDDFDDFSSTPPVLGNKRSNPDIGPSTAKHSKRSKLRL</sequence>
<protein>
    <submittedName>
        <fullName evidence="2">Uncharacterized protein</fullName>
    </submittedName>
</protein>
<comment type="caution">
    <text evidence="2">The sequence shown here is derived from an EMBL/GenBank/DDBJ whole genome shotgun (WGS) entry which is preliminary data.</text>
</comment>
<proteinExistence type="predicted"/>
<feature type="compositionally biased region" description="Basic residues" evidence="1">
    <location>
        <begin position="144"/>
        <end position="153"/>
    </location>
</feature>
<evidence type="ECO:0000313" key="2">
    <source>
        <dbReference type="EMBL" id="MCD9559519.1"/>
    </source>
</evidence>
<feature type="region of interest" description="Disordered" evidence="1">
    <location>
        <begin position="1"/>
        <end position="21"/>
    </location>
</feature>
<feature type="region of interest" description="Disordered" evidence="1">
    <location>
        <begin position="116"/>
        <end position="153"/>
    </location>
</feature>
<dbReference type="EMBL" id="JACEIK010002162">
    <property type="protein sequence ID" value="MCD9559519.1"/>
    <property type="molecule type" value="Genomic_DNA"/>
</dbReference>